<evidence type="ECO:0000313" key="2">
    <source>
        <dbReference type="EMBL" id="TQV90307.1"/>
    </source>
</evidence>
<proteinExistence type="predicted"/>
<name>A0A545ULH3_9HYPO</name>
<dbReference type="InterPro" id="IPR001810">
    <property type="entry name" value="F-box_dom"/>
</dbReference>
<dbReference type="InterPro" id="IPR006553">
    <property type="entry name" value="Leu-rich_rpt_Cys-con_subtyp"/>
</dbReference>
<dbReference type="SUPFAM" id="SSF52047">
    <property type="entry name" value="RNI-like"/>
    <property type="match status" value="1"/>
</dbReference>
<accession>A0A545ULH3</accession>
<dbReference type="Pfam" id="PF12937">
    <property type="entry name" value="F-box-like"/>
    <property type="match status" value="1"/>
</dbReference>
<gene>
    <name evidence="2" type="ORF">IF1G_11066</name>
</gene>
<evidence type="ECO:0000259" key="1">
    <source>
        <dbReference type="PROSITE" id="PS50181"/>
    </source>
</evidence>
<dbReference type="GO" id="GO:0031146">
    <property type="term" value="P:SCF-dependent proteasomal ubiquitin-dependent protein catabolic process"/>
    <property type="evidence" value="ECO:0007669"/>
    <property type="project" value="TreeGrafter"/>
</dbReference>
<reference evidence="2 3" key="1">
    <citation type="journal article" date="2019" name="Appl. Microbiol. Biotechnol.">
        <title>Genome sequence of Isaria javanica and comparative genome analysis insights into family S53 peptidase evolution in fungal entomopathogens.</title>
        <authorList>
            <person name="Lin R."/>
            <person name="Zhang X."/>
            <person name="Xin B."/>
            <person name="Zou M."/>
            <person name="Gao Y."/>
            <person name="Qin F."/>
            <person name="Hu Q."/>
            <person name="Xie B."/>
            <person name="Cheng X."/>
        </authorList>
    </citation>
    <scope>NUCLEOTIDE SEQUENCE [LARGE SCALE GENOMIC DNA]</scope>
    <source>
        <strain evidence="2 3">IJ1G</strain>
    </source>
</reference>
<dbReference type="PROSITE" id="PS50181">
    <property type="entry name" value="FBOX"/>
    <property type="match status" value="1"/>
</dbReference>
<keyword evidence="3" id="KW-1185">Reference proteome</keyword>
<dbReference type="PANTHER" id="PTHR13318">
    <property type="entry name" value="PARTNER OF PAIRED, ISOFORM B-RELATED"/>
    <property type="match status" value="1"/>
</dbReference>
<dbReference type="GO" id="GO:0019005">
    <property type="term" value="C:SCF ubiquitin ligase complex"/>
    <property type="evidence" value="ECO:0007669"/>
    <property type="project" value="TreeGrafter"/>
</dbReference>
<dbReference type="AlphaFoldDB" id="A0A545ULH3"/>
<dbReference type="Proteomes" id="UP000315783">
    <property type="component" value="Unassembled WGS sequence"/>
</dbReference>
<dbReference type="OrthoDB" id="10257471at2759"/>
<sequence length="319" mass="35806">MVHTKAIARVPDEIFVMIFSLLRKPDLRTLMLVCKQWAKNTVGLLWSYAQVKDGDLVWRTLATPKPFFDYRSMVEVVRLDSNMTDDEVLPHKFRIKDLLLIDCRLTETGFAALLQDPTSLSTLTIVSDKNENTGVCIRTIANRCTALQSLRISFCEASLQSLSTLSKSCESLKNVTFQDCPQLLDEDILALTENCKNTVEFKLLCVDVCKLVDHVAFLGLPDKELKHLNFLSLSHSSLTDAAIPHIIRAAPMIQVLNLQYCRITNAALPAISRLKNLESLYVYDAEITKAEIQVLMACTAIRETHHNGSIATRLPGLSR</sequence>
<dbReference type="PANTHER" id="PTHR13318:SF247">
    <property type="entry name" value="GH16156P"/>
    <property type="match status" value="1"/>
</dbReference>
<dbReference type="EMBL" id="SPUK01000029">
    <property type="protein sequence ID" value="TQV90307.1"/>
    <property type="molecule type" value="Genomic_DNA"/>
</dbReference>
<dbReference type="STRING" id="43265.A0A545ULH3"/>
<dbReference type="SMART" id="SM00367">
    <property type="entry name" value="LRR_CC"/>
    <property type="match status" value="4"/>
</dbReference>
<dbReference type="CDD" id="cd09917">
    <property type="entry name" value="F-box_SF"/>
    <property type="match status" value="1"/>
</dbReference>
<dbReference type="Gene3D" id="3.80.10.10">
    <property type="entry name" value="Ribonuclease Inhibitor"/>
    <property type="match status" value="1"/>
</dbReference>
<dbReference type="InterPro" id="IPR032675">
    <property type="entry name" value="LRR_dom_sf"/>
</dbReference>
<organism evidence="2 3">
    <name type="scientific">Cordyceps javanica</name>
    <dbReference type="NCBI Taxonomy" id="43265"/>
    <lineage>
        <taxon>Eukaryota</taxon>
        <taxon>Fungi</taxon>
        <taxon>Dikarya</taxon>
        <taxon>Ascomycota</taxon>
        <taxon>Pezizomycotina</taxon>
        <taxon>Sordariomycetes</taxon>
        <taxon>Hypocreomycetidae</taxon>
        <taxon>Hypocreales</taxon>
        <taxon>Cordycipitaceae</taxon>
        <taxon>Cordyceps</taxon>
    </lineage>
</organism>
<feature type="domain" description="F-box" evidence="1">
    <location>
        <begin position="4"/>
        <end position="61"/>
    </location>
</feature>
<evidence type="ECO:0000313" key="3">
    <source>
        <dbReference type="Proteomes" id="UP000315783"/>
    </source>
</evidence>
<comment type="caution">
    <text evidence="2">The sequence shown here is derived from an EMBL/GenBank/DDBJ whole genome shotgun (WGS) entry which is preliminary data.</text>
</comment>
<dbReference type="Gene3D" id="1.20.1280.50">
    <property type="match status" value="1"/>
</dbReference>
<protein>
    <submittedName>
        <fullName evidence="2">SCF E3 ubiquitin ligase complex F-box protein grrA</fullName>
    </submittedName>
</protein>